<dbReference type="Pfam" id="PF05598">
    <property type="entry name" value="DUF772"/>
    <property type="match status" value="1"/>
</dbReference>
<feature type="domain" description="Transposase InsH N-terminal" evidence="2">
    <location>
        <begin position="20"/>
        <end position="109"/>
    </location>
</feature>
<dbReference type="PANTHER" id="PTHR33408:SF2">
    <property type="entry name" value="TRANSPOSASE DDE DOMAIN-CONTAINING PROTEIN"/>
    <property type="match status" value="1"/>
</dbReference>
<evidence type="ECO:0000259" key="1">
    <source>
        <dbReference type="Pfam" id="PF01609"/>
    </source>
</evidence>
<comment type="caution">
    <text evidence="3">The sequence shown here is derived from an EMBL/GenBank/DDBJ whole genome shotgun (WGS) entry which is preliminary data.</text>
</comment>
<feature type="domain" description="Transposase IS4-like" evidence="1">
    <location>
        <begin position="269"/>
        <end position="514"/>
    </location>
</feature>
<evidence type="ECO:0000313" key="4">
    <source>
        <dbReference type="Proteomes" id="UP001597249"/>
    </source>
</evidence>
<dbReference type="PANTHER" id="PTHR33408">
    <property type="entry name" value="TRANSPOSASE"/>
    <property type="match status" value="1"/>
</dbReference>
<dbReference type="EMBL" id="JBHTMO010000005">
    <property type="protein sequence ID" value="MFD1392464.1"/>
    <property type="molecule type" value="Genomic_DNA"/>
</dbReference>
<dbReference type="InterPro" id="IPR002559">
    <property type="entry name" value="Transposase_11"/>
</dbReference>
<organism evidence="3 4">
    <name type="scientific">Lacticaseibacillus jixianensis</name>
    <dbReference type="NCBI Taxonomy" id="2486012"/>
    <lineage>
        <taxon>Bacteria</taxon>
        <taxon>Bacillati</taxon>
        <taxon>Bacillota</taxon>
        <taxon>Bacilli</taxon>
        <taxon>Lactobacillales</taxon>
        <taxon>Lactobacillaceae</taxon>
        <taxon>Lacticaseibacillus</taxon>
    </lineage>
</organism>
<proteinExistence type="predicted"/>
<sequence>MPYKQYNNNQTTLTFPFGMSVPEDHIVRVISLFVDGMNLEEFTAQYRAGRGRAAFAPKMMLKMLLFAYARGVTSGHKIQELVQENIPMKWLIGNPDIVPNARTINRFRSAEATGELIKVAYLQFRLLLTNLKLIDDEAIFIDGTKIVADANKYSFVWRKSVERYEPLLDAKANALFEELMQTDADIDIKPADDDLLARMTSVAEQLDAKIVRLDQIIETEKVTVGGSKNKQLRRKLKKYTHLLHNDLIARKARYHDSRALFGDRNSFSKTDHDATFMMMKEDPMNNGQTKPGYNLQIATQNQFVLYYDVNQRPTDQRTLIPFLKQLDRHFRFVVADAGYGSEPNYDYITSQYHAVPLIPYTMYLKELSRRYRKDPTKRQNWQYDKTLDCYIDADGVQFRRNKEYDRTDKQTGTIRHFISYEAVADEDPELAKLALTEKGNLRRIAVNPHWEAQKESIRAHLTDEDQAIVYATRKIEVEPVFGNMKHNLNFTRSSVRGLEPVRQELGLTLMAGNLQKLAILIDVHPDLLKGLLKWGSICRTLKVRIAKKVGKKLTRDKKPTELSRNILVERSAFFGSFDLCLSHFCFQVCNRFTETRQDFVGRVL</sequence>
<protein>
    <submittedName>
        <fullName evidence="3">IS1182 family transposase</fullName>
    </submittedName>
</protein>
<evidence type="ECO:0000259" key="2">
    <source>
        <dbReference type="Pfam" id="PF05598"/>
    </source>
</evidence>
<dbReference type="RefSeq" id="WP_379882026.1">
    <property type="nucleotide sequence ID" value="NZ_JBHTMO010000005.1"/>
</dbReference>
<dbReference type="NCBIfam" id="NF033551">
    <property type="entry name" value="transpos_IS1182"/>
    <property type="match status" value="1"/>
</dbReference>
<accession>A0ABW4B6E7</accession>
<evidence type="ECO:0000313" key="3">
    <source>
        <dbReference type="EMBL" id="MFD1392464.1"/>
    </source>
</evidence>
<name>A0ABW4B6E7_9LACO</name>
<reference evidence="4" key="1">
    <citation type="journal article" date="2019" name="Int. J. Syst. Evol. Microbiol.">
        <title>The Global Catalogue of Microorganisms (GCM) 10K type strain sequencing project: providing services to taxonomists for standard genome sequencing and annotation.</title>
        <authorList>
            <consortium name="The Broad Institute Genomics Platform"/>
            <consortium name="The Broad Institute Genome Sequencing Center for Infectious Disease"/>
            <person name="Wu L."/>
            <person name="Ma J."/>
        </authorList>
    </citation>
    <scope>NUCLEOTIDE SEQUENCE [LARGE SCALE GENOMIC DNA]</scope>
    <source>
        <strain evidence="4">CCM 8911</strain>
    </source>
</reference>
<gene>
    <name evidence="3" type="ORF">ACFQ3L_02530</name>
</gene>
<dbReference type="Proteomes" id="UP001597249">
    <property type="component" value="Unassembled WGS sequence"/>
</dbReference>
<keyword evidence="4" id="KW-1185">Reference proteome</keyword>
<dbReference type="InterPro" id="IPR008490">
    <property type="entry name" value="Transposase_InsH_N"/>
</dbReference>
<dbReference type="InterPro" id="IPR047629">
    <property type="entry name" value="IS1182_transpos"/>
</dbReference>
<dbReference type="Pfam" id="PF01609">
    <property type="entry name" value="DDE_Tnp_1"/>
    <property type="match status" value="1"/>
</dbReference>